<dbReference type="PROSITE" id="PS50089">
    <property type="entry name" value="ZF_RING_2"/>
    <property type="match status" value="1"/>
</dbReference>
<dbReference type="EMBL" id="JWZX01002093">
    <property type="protein sequence ID" value="KOO31071.1"/>
    <property type="molecule type" value="Genomic_DNA"/>
</dbReference>
<dbReference type="CDD" id="cd16688">
    <property type="entry name" value="RING-H2_Vps11"/>
    <property type="match status" value="1"/>
</dbReference>
<dbReference type="SUPFAM" id="SSF57850">
    <property type="entry name" value="RING/U-box"/>
    <property type="match status" value="1"/>
</dbReference>
<dbReference type="GO" id="GO:0015031">
    <property type="term" value="P:protein transport"/>
    <property type="evidence" value="ECO:0007669"/>
    <property type="project" value="UniProtKB-KW"/>
</dbReference>
<dbReference type="GO" id="GO:0006904">
    <property type="term" value="P:vesicle docking involved in exocytosis"/>
    <property type="evidence" value="ECO:0007669"/>
    <property type="project" value="TreeGrafter"/>
</dbReference>
<sequence length="817" mass="87793">MASWRRLSFFDESSQTDPSGLLERASAVCALADGGIIVGEADGTCHSLNGALAVRVTFAAHSGGVTHLLQPRSSALVVSLGLEHEAGVPRAYLRAWRIGADEATCVRHLRVFPVVAKATTGAAAASTSSEPAITCCCAAADLSQIALGLADGSVQLLRCDKFLSDKFLSFKPLASIAAALPGAPAAVTNVAFCYAQGANHPPTDLWVVTSDALLSVSAAGLRSETSLVLAEGGGAAPECACVSDMRGQLVLGRPEAIYLYGADERGATYGFDMPKRCVLAFGGYLVVISSRELFGRSAAAESGGGGALGPLDTALGAGSAPDVGGPDVAATAKQHVVQLYDLANKYMGTSIELGARVKWAIPCSDRLLLLTHEGRLVSLVERPWKTKLQLLYRKHLYSTALALATARGMRRAVLSEIHREYADHLYAKGDLSSALDQYIETIGTLPPSTVIARYLTSQRVRDLTRYLQALVAEGSAAVSAPEHSALLLRCLAKLMDLPALEHFVQWAKREPAKAARHAPAAIETLRACGYASLAAELAEASGAPSVLLRLLVEETQEFDKVLALIRQMPLAEGRAALLRWVPLASALAPLGIEARRQRASALIKRPGVLLDDDHALLLTFQYGWLDGRAQLYESLGRPHELLRHYILVAEDEKVLRTCRRHGESEPQMWLAALRHLLASELLERHLRAADAALEEQSREASRFGDDVAKMRAEIAEIDGCVRVFQQPKCSACLGPLDVPTIHFHCQHSYHLACLGDHDHECPLCAPQHRRVAEHQQQQRALARGQEDFYRALDNSADGVATVAEFLGRGFLSTINAK</sequence>
<proteinExistence type="inferred from homology"/>
<feature type="domain" description="RING-type" evidence="10">
    <location>
        <begin position="729"/>
        <end position="764"/>
    </location>
</feature>
<evidence type="ECO:0000256" key="6">
    <source>
        <dbReference type="ARBA" id="ARBA00022927"/>
    </source>
</evidence>
<gene>
    <name evidence="11" type="ORF">Ctob_006477</name>
</gene>
<keyword evidence="12" id="KW-1185">Reference proteome</keyword>
<name>A0A0M0JWN4_9EUKA</name>
<dbReference type="GO" id="GO:0007033">
    <property type="term" value="P:vacuole organization"/>
    <property type="evidence" value="ECO:0007669"/>
    <property type="project" value="TreeGrafter"/>
</dbReference>
<evidence type="ECO:0000256" key="2">
    <source>
        <dbReference type="ARBA" id="ARBA00022448"/>
    </source>
</evidence>
<accession>A0A0M0JWN4</accession>
<dbReference type="AlphaFoldDB" id="A0A0M0JWN4"/>
<dbReference type="GO" id="GO:0048284">
    <property type="term" value="P:organelle fusion"/>
    <property type="evidence" value="ECO:0007669"/>
    <property type="project" value="TreeGrafter"/>
</dbReference>
<organism evidence="11 12">
    <name type="scientific">Chrysochromulina tobinii</name>
    <dbReference type="NCBI Taxonomy" id="1460289"/>
    <lineage>
        <taxon>Eukaryota</taxon>
        <taxon>Haptista</taxon>
        <taxon>Haptophyta</taxon>
        <taxon>Prymnesiophyceae</taxon>
        <taxon>Prymnesiales</taxon>
        <taxon>Chrysochromulinaceae</taxon>
        <taxon>Chrysochromulina</taxon>
    </lineage>
</organism>
<comment type="caution">
    <text evidence="11">The sequence shown here is derived from an EMBL/GenBank/DDBJ whole genome shotgun (WGS) entry which is preliminary data.</text>
</comment>
<keyword evidence="5" id="KW-0862">Zinc</keyword>
<dbReference type="GO" id="GO:0030674">
    <property type="term" value="F:protein-macromolecule adaptor activity"/>
    <property type="evidence" value="ECO:0007669"/>
    <property type="project" value="TreeGrafter"/>
</dbReference>
<evidence type="ECO:0000256" key="5">
    <source>
        <dbReference type="ARBA" id="ARBA00022833"/>
    </source>
</evidence>
<keyword evidence="6" id="KW-0653">Protein transport</keyword>
<keyword evidence="7" id="KW-0472">Membrane</keyword>
<evidence type="ECO:0000313" key="12">
    <source>
        <dbReference type="Proteomes" id="UP000037460"/>
    </source>
</evidence>
<dbReference type="InterPro" id="IPR013083">
    <property type="entry name" value="Znf_RING/FYVE/PHD"/>
</dbReference>
<evidence type="ECO:0000256" key="9">
    <source>
        <dbReference type="PROSITE-ProRule" id="PRU00175"/>
    </source>
</evidence>
<comment type="similarity">
    <text evidence="1">Belongs to the VPS11 family.</text>
</comment>
<dbReference type="PANTHER" id="PTHR23323">
    <property type="entry name" value="VACUOLAR PROTEIN SORTING-ASSOCIATED PROTEIN"/>
    <property type="match status" value="1"/>
</dbReference>
<dbReference type="Gene3D" id="3.30.40.10">
    <property type="entry name" value="Zinc/RING finger domain, C3HC4 (zinc finger)"/>
    <property type="match status" value="1"/>
</dbReference>
<dbReference type="GO" id="GO:0008270">
    <property type="term" value="F:zinc ion binding"/>
    <property type="evidence" value="ECO:0007669"/>
    <property type="project" value="UniProtKB-KW"/>
</dbReference>
<dbReference type="GO" id="GO:0005768">
    <property type="term" value="C:endosome"/>
    <property type="evidence" value="ECO:0007669"/>
    <property type="project" value="TreeGrafter"/>
</dbReference>
<evidence type="ECO:0000313" key="11">
    <source>
        <dbReference type="EMBL" id="KOO31071.1"/>
    </source>
</evidence>
<keyword evidence="3" id="KW-0479">Metal-binding</keyword>
<dbReference type="PANTHER" id="PTHR23323:SF24">
    <property type="entry name" value="VACUOLAR PROTEIN SORTING-ASSOCIATED PROTEIN 11 HOMOLOG"/>
    <property type="match status" value="1"/>
</dbReference>
<dbReference type="InterPro" id="IPR057308">
    <property type="entry name" value="CHCR_PEP5_VPS11"/>
</dbReference>
<dbReference type="InterPro" id="IPR057307">
    <property type="entry name" value="PEP5_VPS11_N"/>
</dbReference>
<evidence type="ECO:0000256" key="3">
    <source>
        <dbReference type="ARBA" id="ARBA00022723"/>
    </source>
</evidence>
<evidence type="ECO:0000256" key="8">
    <source>
        <dbReference type="ARBA" id="ARBA00029433"/>
    </source>
</evidence>
<keyword evidence="4 9" id="KW-0863">Zinc-finger</keyword>
<dbReference type="Pfam" id="PF23341">
    <property type="entry name" value="PEP5_VPS11_N"/>
    <property type="match status" value="1"/>
</dbReference>
<keyword evidence="2" id="KW-0813">Transport</keyword>
<evidence type="ECO:0000256" key="4">
    <source>
        <dbReference type="ARBA" id="ARBA00022771"/>
    </source>
</evidence>
<dbReference type="OrthoDB" id="26184at2759"/>
<evidence type="ECO:0000256" key="7">
    <source>
        <dbReference type="ARBA" id="ARBA00023136"/>
    </source>
</evidence>
<dbReference type="InterPro" id="IPR001841">
    <property type="entry name" value="Znf_RING"/>
</dbReference>
<comment type="subcellular location">
    <subcellularLocation>
        <location evidence="8">Endomembrane system</location>
        <topology evidence="8">Peripheral membrane protein</topology>
        <orientation evidence="8">Cytoplasmic side</orientation>
    </subcellularLocation>
</comment>
<dbReference type="Proteomes" id="UP000037460">
    <property type="component" value="Unassembled WGS sequence"/>
</dbReference>
<dbReference type="GO" id="GO:0007032">
    <property type="term" value="P:endosome organization"/>
    <property type="evidence" value="ECO:0007669"/>
    <property type="project" value="TreeGrafter"/>
</dbReference>
<dbReference type="Pfam" id="PF23356">
    <property type="entry name" value="TPR_PEP5_VPS11"/>
    <property type="match status" value="1"/>
</dbReference>
<dbReference type="GO" id="GO:0030897">
    <property type="term" value="C:HOPS complex"/>
    <property type="evidence" value="ECO:0007669"/>
    <property type="project" value="TreeGrafter"/>
</dbReference>
<evidence type="ECO:0000259" key="10">
    <source>
        <dbReference type="PROSITE" id="PS50089"/>
    </source>
</evidence>
<evidence type="ECO:0000256" key="1">
    <source>
        <dbReference type="ARBA" id="ARBA00007070"/>
    </source>
</evidence>
<protein>
    <submittedName>
        <fullName evidence="11">Vacuolar protein sorting-associated protein 11-like protein</fullName>
    </submittedName>
</protein>
<reference evidence="12" key="1">
    <citation type="journal article" date="2015" name="PLoS Genet.">
        <title>Genome Sequence and Transcriptome Analyses of Chrysochromulina tobin: Metabolic Tools for Enhanced Algal Fitness in the Prominent Order Prymnesiales (Haptophyceae).</title>
        <authorList>
            <person name="Hovde B.T."/>
            <person name="Deodato C.R."/>
            <person name="Hunsperger H.M."/>
            <person name="Ryken S.A."/>
            <person name="Yost W."/>
            <person name="Jha R.K."/>
            <person name="Patterson J."/>
            <person name="Monnat R.J. Jr."/>
            <person name="Barlow S.B."/>
            <person name="Starkenburg S.R."/>
            <person name="Cattolico R.A."/>
        </authorList>
    </citation>
    <scope>NUCLEOTIDE SEQUENCE</scope>
    <source>
        <strain evidence="12">CCMP291</strain>
    </source>
</reference>